<reference evidence="2 3" key="1">
    <citation type="journal article" date="2018" name="Nat. Ecol. Evol.">
        <title>Genomic signatures of mitonuclear coevolution across populations of Tigriopus californicus.</title>
        <authorList>
            <person name="Barreto F.S."/>
            <person name="Watson E.T."/>
            <person name="Lima T.G."/>
            <person name="Willett C.S."/>
            <person name="Edmands S."/>
            <person name="Li W."/>
            <person name="Burton R.S."/>
        </authorList>
    </citation>
    <scope>NUCLEOTIDE SEQUENCE [LARGE SCALE GENOMIC DNA]</scope>
    <source>
        <strain evidence="2 3">San Diego</strain>
    </source>
</reference>
<evidence type="ECO:0000313" key="2">
    <source>
        <dbReference type="EMBL" id="TRY80001.1"/>
    </source>
</evidence>
<organism evidence="2 3">
    <name type="scientific">Tigriopus californicus</name>
    <name type="common">Marine copepod</name>
    <dbReference type="NCBI Taxonomy" id="6832"/>
    <lineage>
        <taxon>Eukaryota</taxon>
        <taxon>Metazoa</taxon>
        <taxon>Ecdysozoa</taxon>
        <taxon>Arthropoda</taxon>
        <taxon>Crustacea</taxon>
        <taxon>Multicrustacea</taxon>
        <taxon>Hexanauplia</taxon>
        <taxon>Copepoda</taxon>
        <taxon>Harpacticoida</taxon>
        <taxon>Harpacticidae</taxon>
        <taxon>Tigriopus</taxon>
    </lineage>
</organism>
<name>A0A553PQP8_TIGCA</name>
<protein>
    <submittedName>
        <fullName evidence="2">Uncharacterized protein</fullName>
    </submittedName>
</protein>
<dbReference type="AlphaFoldDB" id="A0A553PQP8"/>
<feature type="compositionally biased region" description="Low complexity" evidence="1">
    <location>
        <begin position="35"/>
        <end position="44"/>
    </location>
</feature>
<dbReference type="Proteomes" id="UP000318571">
    <property type="component" value="Chromosome 6"/>
</dbReference>
<feature type="region of interest" description="Disordered" evidence="1">
    <location>
        <begin position="20"/>
        <end position="44"/>
    </location>
</feature>
<accession>A0A553PQP8</accession>
<sequence length="137" mass="15376">MRNIRLERDRSALCARDLRQSTASIEPSPSPPSPSLSNHSSNVMMSSNHLISTNSVVGGITSVPNNSVAITNQTNNAISNGTSINLPKRLRNYHDHFYKYYHHYHHYHHITLSLAPTKQLAISTKFSLLLLMQVQDV</sequence>
<evidence type="ECO:0000256" key="1">
    <source>
        <dbReference type="SAM" id="MobiDB-lite"/>
    </source>
</evidence>
<evidence type="ECO:0000313" key="3">
    <source>
        <dbReference type="Proteomes" id="UP000318571"/>
    </source>
</evidence>
<keyword evidence="3" id="KW-1185">Reference proteome</keyword>
<dbReference type="EMBL" id="VCGU01000002">
    <property type="protein sequence ID" value="TRY80001.1"/>
    <property type="molecule type" value="Genomic_DNA"/>
</dbReference>
<proteinExistence type="predicted"/>
<gene>
    <name evidence="2" type="ORF">TCAL_07044</name>
</gene>
<comment type="caution">
    <text evidence="2">The sequence shown here is derived from an EMBL/GenBank/DDBJ whole genome shotgun (WGS) entry which is preliminary data.</text>
</comment>